<dbReference type="GO" id="GO:0000993">
    <property type="term" value="F:RNA polymerase II complex binding"/>
    <property type="evidence" value="ECO:0007669"/>
    <property type="project" value="TreeGrafter"/>
</dbReference>
<dbReference type="GO" id="GO:0016593">
    <property type="term" value="C:Cdc73/Paf1 complex"/>
    <property type="evidence" value="ECO:0007669"/>
    <property type="project" value="InterPro"/>
</dbReference>
<dbReference type="Pfam" id="PF16050">
    <property type="entry name" value="CDC73_N"/>
    <property type="match status" value="1"/>
</dbReference>
<feature type="compositionally biased region" description="Basic and acidic residues" evidence="5">
    <location>
        <begin position="150"/>
        <end position="165"/>
    </location>
</feature>
<evidence type="ECO:0000256" key="4">
    <source>
        <dbReference type="ARBA" id="ARBA00023242"/>
    </source>
</evidence>
<evidence type="ECO:0000259" key="7">
    <source>
        <dbReference type="Pfam" id="PF16050"/>
    </source>
</evidence>
<dbReference type="InterPro" id="IPR038103">
    <property type="entry name" value="CDC73_C_sf"/>
</dbReference>
<reference evidence="8" key="1">
    <citation type="submission" date="2022-07" db="EMBL/GenBank/DDBJ databases">
        <title>Phylogenomic reconstructions and comparative analyses of Kickxellomycotina fungi.</title>
        <authorList>
            <person name="Reynolds N.K."/>
            <person name="Stajich J.E."/>
            <person name="Barry K."/>
            <person name="Grigoriev I.V."/>
            <person name="Crous P."/>
            <person name="Smith M.E."/>
        </authorList>
    </citation>
    <scope>NUCLEOTIDE SEQUENCE</scope>
    <source>
        <strain evidence="8">NBRC 32514</strain>
    </source>
</reference>
<dbReference type="InterPro" id="IPR032041">
    <property type="entry name" value="Cdc73_N"/>
</dbReference>
<comment type="similarity">
    <text evidence="2">Belongs to the CDC73 family.</text>
</comment>
<feature type="region of interest" description="Disordered" evidence="5">
    <location>
        <begin position="133"/>
        <end position="167"/>
    </location>
</feature>
<dbReference type="PANTHER" id="PTHR12466">
    <property type="entry name" value="CDC73 DOMAIN PROTEIN"/>
    <property type="match status" value="1"/>
</dbReference>
<evidence type="ECO:0000313" key="8">
    <source>
        <dbReference type="EMBL" id="KAJ1721518.1"/>
    </source>
</evidence>
<dbReference type="Proteomes" id="UP001149813">
    <property type="component" value="Unassembled WGS sequence"/>
</dbReference>
<dbReference type="PANTHER" id="PTHR12466:SF8">
    <property type="entry name" value="PARAFIBROMIN"/>
    <property type="match status" value="1"/>
</dbReference>
<feature type="domain" description="Paf1 complex subunit Cdc73 N-terminal" evidence="7">
    <location>
        <begin position="11"/>
        <end position="130"/>
    </location>
</feature>
<accession>A0A9W7XZK2</accession>
<name>A0A9W7XZK2_9FUNG</name>
<organism evidence="8 9">
    <name type="scientific">Coemansia erecta</name>
    <dbReference type="NCBI Taxonomy" id="147472"/>
    <lineage>
        <taxon>Eukaryota</taxon>
        <taxon>Fungi</taxon>
        <taxon>Fungi incertae sedis</taxon>
        <taxon>Zoopagomycota</taxon>
        <taxon>Kickxellomycotina</taxon>
        <taxon>Kickxellomycetes</taxon>
        <taxon>Kickxellales</taxon>
        <taxon>Kickxellaceae</taxon>
        <taxon>Coemansia</taxon>
    </lineage>
</organism>
<sequence length="423" mass="46105">MASTPASATAADPLELLRQHTTHKRPVELLDADGNLTKELLKAATVRFGDEASFPRDAPTSYSRSNSDSDQYTLSALLHFLDHRDQSFYEYMKLTNSMGLQTVSFGDRVALLDYLTGKTNTVGAAAASAAASGAGATGSASATSAGGKRAHPDAAGDGGRGRARLDANGSFSRVNDATREVVRRERVLITTSNVLSSTKNFARVPDLIKELFPPKNAPKGPDGKPIASSAKHAGGNPASAASAANGANPSSHRRASQRKRANPIIIVPAATTAMINMYNIEDLLKDHHFSDGRAIMEKGEAKPREIFIEHTLSRSDQRLRFRVVDSVQDFTEADWNSLVCVFAQGVGWQFKNWIWKTPESIFQNTLGFYPKYSDEKPKDAIKTWGISVLNIERTKRHMDKAAVVGMWSSIEQHIATKKPEFFN</sequence>
<evidence type="ECO:0000256" key="1">
    <source>
        <dbReference type="ARBA" id="ARBA00004123"/>
    </source>
</evidence>
<evidence type="ECO:0000256" key="2">
    <source>
        <dbReference type="ARBA" id="ARBA00010427"/>
    </source>
</evidence>
<keyword evidence="4" id="KW-0539">Nucleus</keyword>
<feature type="compositionally biased region" description="Low complexity" evidence="5">
    <location>
        <begin position="233"/>
        <end position="250"/>
    </location>
</feature>
<dbReference type="Pfam" id="PF05179">
    <property type="entry name" value="CDC73_C"/>
    <property type="match status" value="1"/>
</dbReference>
<feature type="domain" description="Cell division control protein 73 C-terminal" evidence="6">
    <location>
        <begin position="260"/>
        <end position="413"/>
    </location>
</feature>
<keyword evidence="3" id="KW-0804">Transcription</keyword>
<dbReference type="OrthoDB" id="2186602at2759"/>
<dbReference type="GO" id="GO:0032968">
    <property type="term" value="P:positive regulation of transcription elongation by RNA polymerase II"/>
    <property type="evidence" value="ECO:0007669"/>
    <property type="project" value="TreeGrafter"/>
</dbReference>
<dbReference type="EMBL" id="JANBOJ010000166">
    <property type="protein sequence ID" value="KAJ1721518.1"/>
    <property type="molecule type" value="Genomic_DNA"/>
</dbReference>
<evidence type="ECO:0000256" key="5">
    <source>
        <dbReference type="SAM" id="MobiDB-lite"/>
    </source>
</evidence>
<comment type="caution">
    <text evidence="8">The sequence shown here is derived from an EMBL/GenBank/DDBJ whole genome shotgun (WGS) entry which is preliminary data.</text>
</comment>
<dbReference type="AlphaFoldDB" id="A0A9W7XZK2"/>
<gene>
    <name evidence="8" type="primary">CDC73</name>
    <name evidence="8" type="ORF">LPJ53_003978</name>
</gene>
<evidence type="ECO:0000313" key="9">
    <source>
        <dbReference type="Proteomes" id="UP001149813"/>
    </source>
</evidence>
<feature type="region of interest" description="Disordered" evidence="5">
    <location>
        <begin position="211"/>
        <end position="262"/>
    </location>
</feature>
<comment type="subcellular location">
    <subcellularLocation>
        <location evidence="1">Nucleus</location>
    </subcellularLocation>
</comment>
<protein>
    <submittedName>
        <fullName evidence="8">Accessory factor associated with RNA polymerase II</fullName>
    </submittedName>
</protein>
<proteinExistence type="inferred from homology"/>
<dbReference type="InterPro" id="IPR031336">
    <property type="entry name" value="CDC73_C"/>
</dbReference>
<feature type="compositionally biased region" description="Basic residues" evidence="5">
    <location>
        <begin position="251"/>
        <end position="261"/>
    </location>
</feature>
<dbReference type="GO" id="GO:0006368">
    <property type="term" value="P:transcription elongation by RNA polymerase II"/>
    <property type="evidence" value="ECO:0007669"/>
    <property type="project" value="InterPro"/>
</dbReference>
<dbReference type="InterPro" id="IPR007852">
    <property type="entry name" value="Cdc73/Parafibromin"/>
</dbReference>
<dbReference type="Gene3D" id="3.40.50.11990">
    <property type="entry name" value="RNA polymerase II accessory factor, Cdc73 C-terminal domain"/>
    <property type="match status" value="1"/>
</dbReference>
<feature type="compositionally biased region" description="Low complexity" evidence="5">
    <location>
        <begin position="133"/>
        <end position="147"/>
    </location>
</feature>
<evidence type="ECO:0000256" key="3">
    <source>
        <dbReference type="ARBA" id="ARBA00023163"/>
    </source>
</evidence>
<evidence type="ECO:0000259" key="6">
    <source>
        <dbReference type="Pfam" id="PF05179"/>
    </source>
</evidence>
<keyword evidence="9" id="KW-1185">Reference proteome</keyword>